<evidence type="ECO:0000259" key="1">
    <source>
        <dbReference type="Pfam" id="PF03893"/>
    </source>
</evidence>
<sequence>MALSCTAECALSLACARWLARRLSLSGADDSASWPTASSASFAPVPRACRAALAAYDDDEQPGLPSSSPLCPPYRLLHDRARGEVVLAVRGLASRGQRTTASSSTPAGPSPSLEGMLTVACSAPPMISCPELRHPCSTFSDLSSVCRVCCVSFA</sequence>
<keyword evidence="3" id="KW-1185">Reference proteome</keyword>
<dbReference type="Proteomes" id="UP000604825">
    <property type="component" value="Unassembled WGS sequence"/>
</dbReference>
<gene>
    <name evidence="2" type="ORF">NCGR_LOCUS9676</name>
</gene>
<dbReference type="PANTHER" id="PTHR46398">
    <property type="entry name" value="ALPHA/BETA-HYDROLASES SUPERFAMILY PROTEIN"/>
    <property type="match status" value="1"/>
</dbReference>
<name>A0A811MVL5_9POAL</name>
<evidence type="ECO:0000313" key="2">
    <source>
        <dbReference type="EMBL" id="CAD6214235.1"/>
    </source>
</evidence>
<proteinExistence type="predicted"/>
<dbReference type="EMBL" id="CAJGYO010000002">
    <property type="protein sequence ID" value="CAD6214235.1"/>
    <property type="molecule type" value="Genomic_DNA"/>
</dbReference>
<dbReference type="Pfam" id="PF03893">
    <property type="entry name" value="Lipase3_N"/>
    <property type="match status" value="1"/>
</dbReference>
<comment type="caution">
    <text evidence="2">The sequence shown here is derived from an EMBL/GenBank/DDBJ whole genome shotgun (WGS) entry which is preliminary data.</text>
</comment>
<reference evidence="2" key="1">
    <citation type="submission" date="2020-10" db="EMBL/GenBank/DDBJ databases">
        <authorList>
            <person name="Han B."/>
            <person name="Lu T."/>
            <person name="Zhao Q."/>
            <person name="Huang X."/>
            <person name="Zhao Y."/>
        </authorList>
    </citation>
    <scope>NUCLEOTIDE SEQUENCE</scope>
</reference>
<feature type="domain" description="Mono-/di-acylglycerol lipase N-terminal" evidence="1">
    <location>
        <begin position="7"/>
        <end position="58"/>
    </location>
</feature>
<dbReference type="PANTHER" id="PTHR46398:SF8">
    <property type="entry name" value="FUNGAL LIPASE-LIKE DOMAIN-CONTAINING PROTEIN"/>
    <property type="match status" value="1"/>
</dbReference>
<dbReference type="InterPro" id="IPR005592">
    <property type="entry name" value="Mono/diacylglycerol_lipase_N"/>
</dbReference>
<accession>A0A811MVL5</accession>
<dbReference type="GO" id="GO:0016042">
    <property type="term" value="P:lipid catabolic process"/>
    <property type="evidence" value="ECO:0007669"/>
    <property type="project" value="InterPro"/>
</dbReference>
<evidence type="ECO:0000313" key="3">
    <source>
        <dbReference type="Proteomes" id="UP000604825"/>
    </source>
</evidence>
<organism evidence="2 3">
    <name type="scientific">Miscanthus lutarioriparius</name>
    <dbReference type="NCBI Taxonomy" id="422564"/>
    <lineage>
        <taxon>Eukaryota</taxon>
        <taxon>Viridiplantae</taxon>
        <taxon>Streptophyta</taxon>
        <taxon>Embryophyta</taxon>
        <taxon>Tracheophyta</taxon>
        <taxon>Spermatophyta</taxon>
        <taxon>Magnoliopsida</taxon>
        <taxon>Liliopsida</taxon>
        <taxon>Poales</taxon>
        <taxon>Poaceae</taxon>
        <taxon>PACMAD clade</taxon>
        <taxon>Panicoideae</taxon>
        <taxon>Andropogonodae</taxon>
        <taxon>Andropogoneae</taxon>
        <taxon>Saccharinae</taxon>
        <taxon>Miscanthus</taxon>
    </lineage>
</organism>
<dbReference type="AlphaFoldDB" id="A0A811MVL5"/>
<protein>
    <recommendedName>
        <fullName evidence="1">Mono-/di-acylglycerol lipase N-terminal domain-containing protein</fullName>
    </recommendedName>
</protein>